<proteinExistence type="predicted"/>
<protein>
    <recommendedName>
        <fullName evidence="4">DUF4347 domain-containing protein</fullName>
    </recommendedName>
</protein>
<comment type="caution">
    <text evidence="2">The sequence shown here is derived from an EMBL/GenBank/DDBJ whole genome shotgun (WGS) entry which is preliminary data.</text>
</comment>
<feature type="region of interest" description="Disordered" evidence="1">
    <location>
        <begin position="365"/>
        <end position="387"/>
    </location>
</feature>
<accession>A0A3M7LA88</accession>
<evidence type="ECO:0000313" key="3">
    <source>
        <dbReference type="Proteomes" id="UP000267524"/>
    </source>
</evidence>
<reference evidence="2 3" key="1">
    <citation type="submission" date="2018-08" db="EMBL/GenBank/DDBJ databases">
        <title>Chryseobacterium nematophagum: a novel matrix digesting pathogen of nematodes.</title>
        <authorList>
            <person name="Page A."/>
            <person name="Roberts M."/>
            <person name="Felix M.-A."/>
            <person name="Weir W."/>
        </authorList>
    </citation>
    <scope>NUCLEOTIDE SEQUENCE [LARGE SCALE GENOMIC DNA]</scope>
    <source>
        <strain evidence="2 3">JUb275</strain>
    </source>
</reference>
<gene>
    <name evidence="2" type="ORF">D1632_07500</name>
</gene>
<evidence type="ECO:0008006" key="4">
    <source>
        <dbReference type="Google" id="ProtNLM"/>
    </source>
</evidence>
<dbReference type="AlphaFoldDB" id="A0A3M7LA88"/>
<dbReference type="EMBL" id="QWIV01000013">
    <property type="protein sequence ID" value="RMZ59477.1"/>
    <property type="molecule type" value="Genomic_DNA"/>
</dbReference>
<sequence length="387" mass="44511">MGKQLKKATSVFSIKKVTIKGNEKKFENKVLNNDIGKEYIIVIAPQKFQHNFPWFSENGKGTLKNIRNYKRNDAGENGKFMFIHQGIRRVKLNQEFNFNWTILMYTFGYTENQITKTKEAFQRFAPECNFVKIASYQEATNYINTKNKDKATDDKKLREKCLVERVFIYCHGFVGKLAMGLTNRSSGDEKLDWDEKVASKLHKNAFSNSAKLYSFSCKTGLGNLEIEEENNIKKQVYEGEEYSGYSSPTTMIPTSHPVYKTITLPLLGEKSLAQQLANATGAMVHAYCSRSDYEDTLNTSDELDFMEYYEAGDGKKPKRTNNNYKYLLNKKNRKPEDVKRYDTLQKIDKKRILIDGGRFDFDGARHPVKGGTTPVGTPNDMKTYIKK</sequence>
<dbReference type="Proteomes" id="UP000267524">
    <property type="component" value="Unassembled WGS sequence"/>
</dbReference>
<name>A0A3M7LA88_9FLAO</name>
<dbReference type="RefSeq" id="WP_122546598.1">
    <property type="nucleotide sequence ID" value="NZ_QWIV01000013.1"/>
</dbReference>
<evidence type="ECO:0000313" key="2">
    <source>
        <dbReference type="EMBL" id="RMZ59477.1"/>
    </source>
</evidence>
<keyword evidence="3" id="KW-1185">Reference proteome</keyword>
<organism evidence="2 3">
    <name type="scientific">Chryseobacterium nematophagum</name>
    <dbReference type="NCBI Taxonomy" id="2305228"/>
    <lineage>
        <taxon>Bacteria</taxon>
        <taxon>Pseudomonadati</taxon>
        <taxon>Bacteroidota</taxon>
        <taxon>Flavobacteriia</taxon>
        <taxon>Flavobacteriales</taxon>
        <taxon>Weeksellaceae</taxon>
        <taxon>Chryseobacterium group</taxon>
        <taxon>Chryseobacterium</taxon>
    </lineage>
</organism>
<evidence type="ECO:0000256" key="1">
    <source>
        <dbReference type="SAM" id="MobiDB-lite"/>
    </source>
</evidence>